<dbReference type="Proteomes" id="UP000762676">
    <property type="component" value="Unassembled WGS sequence"/>
</dbReference>
<reference evidence="1 2" key="1">
    <citation type="journal article" date="2021" name="Elife">
        <title>Chloroplast acquisition without the gene transfer in kleptoplastic sea slugs, Plakobranchus ocellatus.</title>
        <authorList>
            <person name="Maeda T."/>
            <person name="Takahashi S."/>
            <person name="Yoshida T."/>
            <person name="Shimamura S."/>
            <person name="Takaki Y."/>
            <person name="Nagai Y."/>
            <person name="Toyoda A."/>
            <person name="Suzuki Y."/>
            <person name="Arimoto A."/>
            <person name="Ishii H."/>
            <person name="Satoh N."/>
            <person name="Nishiyama T."/>
            <person name="Hasebe M."/>
            <person name="Maruyama T."/>
            <person name="Minagawa J."/>
            <person name="Obokata J."/>
            <person name="Shigenobu S."/>
        </authorList>
    </citation>
    <scope>NUCLEOTIDE SEQUENCE [LARGE SCALE GENOMIC DNA]</scope>
</reference>
<name>A0AAV4J6M8_9GAST</name>
<evidence type="ECO:0000313" key="1">
    <source>
        <dbReference type="EMBL" id="GFS17935.1"/>
    </source>
</evidence>
<comment type="caution">
    <text evidence="1">The sequence shown here is derived from an EMBL/GenBank/DDBJ whole genome shotgun (WGS) entry which is preliminary data.</text>
</comment>
<keyword evidence="2" id="KW-1185">Reference proteome</keyword>
<proteinExistence type="predicted"/>
<organism evidence="1 2">
    <name type="scientific">Elysia marginata</name>
    <dbReference type="NCBI Taxonomy" id="1093978"/>
    <lineage>
        <taxon>Eukaryota</taxon>
        <taxon>Metazoa</taxon>
        <taxon>Spiralia</taxon>
        <taxon>Lophotrochozoa</taxon>
        <taxon>Mollusca</taxon>
        <taxon>Gastropoda</taxon>
        <taxon>Heterobranchia</taxon>
        <taxon>Euthyneura</taxon>
        <taxon>Panpulmonata</taxon>
        <taxon>Sacoglossa</taxon>
        <taxon>Placobranchoidea</taxon>
        <taxon>Plakobranchidae</taxon>
        <taxon>Elysia</taxon>
    </lineage>
</organism>
<dbReference type="EMBL" id="BMAT01006686">
    <property type="protein sequence ID" value="GFS17935.1"/>
    <property type="molecule type" value="Genomic_DNA"/>
</dbReference>
<gene>
    <name evidence="1" type="ORF">ElyMa_003251200</name>
</gene>
<evidence type="ECO:0000313" key="2">
    <source>
        <dbReference type="Proteomes" id="UP000762676"/>
    </source>
</evidence>
<dbReference type="AlphaFoldDB" id="A0AAV4J6M8"/>
<sequence>MKTKTVQRYRNLPDSSELGTRRVKRPLGFRLIVWVGVVWLEKLLATTIQDGCVVTSPRTLSPSHRVSCPIPPPLHHPKPRSNLAPLYPSPPNRPTPLISFMSLVTPSSGQASQDTNLVLSRPENGQRLSSRDLEAIRTNGVVLVTQRNCVATEQRHQCPSRPVHMKPGAGYPFYRSFTVTAAAATSHEQRVVWRPEVLIQQAWRERESGAEQH</sequence>
<protein>
    <submittedName>
        <fullName evidence="1">Uncharacterized protein</fullName>
    </submittedName>
</protein>
<accession>A0AAV4J6M8</accession>